<keyword evidence="5 9" id="KW-0269">Exonuclease</keyword>
<comment type="caution">
    <text evidence="9">The sequence shown here is derived from an EMBL/GenBank/DDBJ whole genome shotgun (WGS) entry which is preliminary data.</text>
</comment>
<name>A0A7V4TXT9_CALAY</name>
<dbReference type="InterPro" id="IPR051673">
    <property type="entry name" value="SSDNA_exonuclease_RecJ"/>
</dbReference>
<dbReference type="AlphaFoldDB" id="A0A7V4TXT9"/>
<dbReference type="PANTHER" id="PTHR30255">
    <property type="entry name" value="SINGLE-STRANDED-DNA-SPECIFIC EXONUCLEASE RECJ"/>
    <property type="match status" value="1"/>
</dbReference>
<protein>
    <recommendedName>
        <fullName evidence="2">Single-stranded-DNA-specific exonuclease RecJ</fullName>
    </recommendedName>
</protein>
<dbReference type="PANTHER" id="PTHR30255:SF2">
    <property type="entry name" value="SINGLE-STRANDED-DNA-SPECIFIC EXONUCLEASE RECJ"/>
    <property type="match status" value="1"/>
</dbReference>
<dbReference type="InterPro" id="IPR001667">
    <property type="entry name" value="DDH_dom"/>
</dbReference>
<evidence type="ECO:0000259" key="6">
    <source>
        <dbReference type="Pfam" id="PF01368"/>
    </source>
</evidence>
<dbReference type="InterPro" id="IPR038763">
    <property type="entry name" value="DHH_sf"/>
</dbReference>
<accession>A0A7V4TXT9</accession>
<dbReference type="SUPFAM" id="SSF64182">
    <property type="entry name" value="DHH phosphoesterases"/>
    <property type="match status" value="1"/>
</dbReference>
<dbReference type="Pfam" id="PF17768">
    <property type="entry name" value="RecJ_OB"/>
    <property type="match status" value="1"/>
</dbReference>
<dbReference type="Pfam" id="PF02272">
    <property type="entry name" value="DHHA1"/>
    <property type="match status" value="1"/>
</dbReference>
<organism evidence="9">
    <name type="scientific">Caldithrix abyssi</name>
    <dbReference type="NCBI Taxonomy" id="187145"/>
    <lineage>
        <taxon>Bacteria</taxon>
        <taxon>Pseudomonadati</taxon>
        <taxon>Calditrichota</taxon>
        <taxon>Calditrichia</taxon>
        <taxon>Calditrichales</taxon>
        <taxon>Calditrichaceae</taxon>
        <taxon>Caldithrix</taxon>
    </lineage>
</organism>
<comment type="similarity">
    <text evidence="1">Belongs to the RecJ family.</text>
</comment>
<dbReference type="EMBL" id="DRQG01000003">
    <property type="protein sequence ID" value="HGY54098.1"/>
    <property type="molecule type" value="Genomic_DNA"/>
</dbReference>
<dbReference type="InterPro" id="IPR041122">
    <property type="entry name" value="RecJ_OB"/>
</dbReference>
<proteinExistence type="inferred from homology"/>
<feature type="domain" description="RecJ OB" evidence="8">
    <location>
        <begin position="447"/>
        <end position="552"/>
    </location>
</feature>
<dbReference type="Gene3D" id="3.90.1640.30">
    <property type="match status" value="1"/>
</dbReference>
<dbReference type="GO" id="GO:0003676">
    <property type="term" value="F:nucleic acid binding"/>
    <property type="evidence" value="ECO:0007669"/>
    <property type="project" value="InterPro"/>
</dbReference>
<dbReference type="Proteomes" id="UP000885779">
    <property type="component" value="Unassembled WGS sequence"/>
</dbReference>
<evidence type="ECO:0000313" key="9">
    <source>
        <dbReference type="EMBL" id="HGY54098.1"/>
    </source>
</evidence>
<keyword evidence="3" id="KW-0540">Nuclease</keyword>
<dbReference type="InterPro" id="IPR004610">
    <property type="entry name" value="RecJ"/>
</dbReference>
<dbReference type="GO" id="GO:0008409">
    <property type="term" value="F:5'-3' exonuclease activity"/>
    <property type="evidence" value="ECO:0007669"/>
    <property type="project" value="InterPro"/>
</dbReference>
<dbReference type="GO" id="GO:0006310">
    <property type="term" value="P:DNA recombination"/>
    <property type="evidence" value="ECO:0007669"/>
    <property type="project" value="InterPro"/>
</dbReference>
<evidence type="ECO:0000256" key="4">
    <source>
        <dbReference type="ARBA" id="ARBA00022801"/>
    </source>
</evidence>
<keyword evidence="4" id="KW-0378">Hydrolase</keyword>
<dbReference type="Pfam" id="PF01368">
    <property type="entry name" value="DHH"/>
    <property type="match status" value="1"/>
</dbReference>
<dbReference type="Gene3D" id="2.40.50.460">
    <property type="match status" value="1"/>
</dbReference>
<gene>
    <name evidence="9" type="primary">recJ</name>
    <name evidence="9" type="ORF">ENK44_00210</name>
</gene>
<dbReference type="InterPro" id="IPR003156">
    <property type="entry name" value="DHHA1_dom"/>
</dbReference>
<evidence type="ECO:0000259" key="7">
    <source>
        <dbReference type="Pfam" id="PF02272"/>
    </source>
</evidence>
<sequence>MLPRKKWKILNRDLTRSIIDVILENRGLPPDHMDPFRLSDRIHDPYLLPDMEAGVERIIRAIKNEEKIFVYGDYDVDGITSTALMLYFFRRIDYPVQYQLPHRERDGYGLRVSSVEALAEQGANLIITVDNGITSNEAIDYAASKNIDVVVTDHHLQEAELPRAVAVINPNRSDSKYPFKTICGAAVAFKVIQALGQRLLPEEDYKQFLLNHLDLVAIGTIADVMPLRDENYALVKFGLKVLANTRKPGLIELKKAAGIREPVLTPISVGFFLAPRLNASGRMEEAGIAVELLTTDSSAKARELSNYLNKLNRQRQELQAGYVKDALNQLPDEPEMLNKVVFVHNDDWQAGLIGLVSGNLKERLGRPVFAFTRDENGNYVGSARSVDAFHVTNALTRFSHYFINYGGHQKAAGLTVPQDKFTEFKEEFLAYAEKSIEENQLVPELQIDSLVDIDQLNLATARRLQEVGPFGETNPEPLLLLERAYIREIVPLSNGKHLKLYIQKNNQIFECVWWNSGEFKDTITFGGQIDIVFKLNINNWQGTERLQLTVEDINLKD</sequence>
<evidence type="ECO:0000259" key="8">
    <source>
        <dbReference type="Pfam" id="PF17768"/>
    </source>
</evidence>
<evidence type="ECO:0000256" key="5">
    <source>
        <dbReference type="ARBA" id="ARBA00022839"/>
    </source>
</evidence>
<evidence type="ECO:0000256" key="1">
    <source>
        <dbReference type="ARBA" id="ARBA00005915"/>
    </source>
</evidence>
<feature type="domain" description="DDH" evidence="6">
    <location>
        <begin position="67"/>
        <end position="220"/>
    </location>
</feature>
<dbReference type="GO" id="GO:0006281">
    <property type="term" value="P:DNA repair"/>
    <property type="evidence" value="ECO:0007669"/>
    <property type="project" value="InterPro"/>
</dbReference>
<evidence type="ECO:0000256" key="3">
    <source>
        <dbReference type="ARBA" id="ARBA00022722"/>
    </source>
</evidence>
<dbReference type="NCBIfam" id="TIGR00644">
    <property type="entry name" value="recJ"/>
    <property type="match status" value="1"/>
</dbReference>
<reference evidence="9" key="1">
    <citation type="journal article" date="2020" name="mSystems">
        <title>Genome- and Community-Level Interaction Insights into Carbon Utilization and Element Cycling Functions of Hydrothermarchaeota in Hydrothermal Sediment.</title>
        <authorList>
            <person name="Zhou Z."/>
            <person name="Liu Y."/>
            <person name="Xu W."/>
            <person name="Pan J."/>
            <person name="Luo Z.H."/>
            <person name="Li M."/>
        </authorList>
    </citation>
    <scope>NUCLEOTIDE SEQUENCE [LARGE SCALE GENOMIC DNA]</scope>
    <source>
        <strain evidence="9">HyVt-577</strain>
    </source>
</reference>
<evidence type="ECO:0000256" key="2">
    <source>
        <dbReference type="ARBA" id="ARBA00019841"/>
    </source>
</evidence>
<feature type="domain" description="DHHA1" evidence="7">
    <location>
        <begin position="340"/>
        <end position="433"/>
    </location>
</feature>